<dbReference type="Gene3D" id="2.40.128.20">
    <property type="match status" value="1"/>
</dbReference>
<organism evidence="4 5">
    <name type="scientific">Rotaria sordida</name>
    <dbReference type="NCBI Taxonomy" id="392033"/>
    <lineage>
        <taxon>Eukaryota</taxon>
        <taxon>Metazoa</taxon>
        <taxon>Spiralia</taxon>
        <taxon>Gnathifera</taxon>
        <taxon>Rotifera</taxon>
        <taxon>Eurotatoria</taxon>
        <taxon>Bdelloidea</taxon>
        <taxon>Philodinida</taxon>
        <taxon>Philodinidae</taxon>
        <taxon>Rotaria</taxon>
    </lineage>
</organism>
<dbReference type="PRINTS" id="PR00178">
    <property type="entry name" value="FATTYACIDBP"/>
</dbReference>
<proteinExistence type="inferred from homology"/>
<accession>A0A814XME9</accession>
<dbReference type="InterPro" id="IPR000566">
    <property type="entry name" value="Lipocln_cytosolic_FA-bd_dom"/>
</dbReference>
<protein>
    <recommendedName>
        <fullName evidence="3">Lipocalin/cytosolic fatty-acid binding domain-containing protein</fullName>
    </recommendedName>
</protein>
<feature type="domain" description="Lipocalin/cytosolic fatty-acid binding" evidence="3">
    <location>
        <begin position="14"/>
        <end position="122"/>
    </location>
</feature>
<dbReference type="EMBL" id="CAJNOO010001943">
    <property type="protein sequence ID" value="CAF1218316.1"/>
    <property type="molecule type" value="Genomic_DNA"/>
</dbReference>
<evidence type="ECO:0000313" key="4">
    <source>
        <dbReference type="EMBL" id="CAF1218316.1"/>
    </source>
</evidence>
<dbReference type="OrthoDB" id="412780at2759"/>
<evidence type="ECO:0000256" key="2">
    <source>
        <dbReference type="ARBA" id="ARBA00023121"/>
    </source>
</evidence>
<keyword evidence="2" id="KW-0446">Lipid-binding</keyword>
<evidence type="ECO:0000313" key="5">
    <source>
        <dbReference type="Proteomes" id="UP000663882"/>
    </source>
</evidence>
<name>A0A814XME9_9BILA</name>
<sequence length="140" mass="15911">MADCGGVEALKASWDYIDGENFDAYMKELGVGMIMRMTAKGVKPRLIISENNGTWTLRTESSIKTLSYDFVPGVEFDETTADGRQVKSTITFAGNKWIHTMIDKHGKKAVVTRYVDDKDQQMVEMECGSVKARRWYKRVQ</sequence>
<gene>
    <name evidence="4" type="ORF">RFH988_LOCUS25502</name>
</gene>
<evidence type="ECO:0000256" key="1">
    <source>
        <dbReference type="ARBA" id="ARBA00008390"/>
    </source>
</evidence>
<comment type="similarity">
    <text evidence="1">Belongs to the calycin superfamily. Fatty-acid binding protein (FABP) family.</text>
</comment>
<dbReference type="SUPFAM" id="SSF50814">
    <property type="entry name" value="Lipocalins"/>
    <property type="match status" value="1"/>
</dbReference>
<comment type="caution">
    <text evidence="4">The sequence shown here is derived from an EMBL/GenBank/DDBJ whole genome shotgun (WGS) entry which is preliminary data.</text>
</comment>
<dbReference type="AlphaFoldDB" id="A0A814XME9"/>
<dbReference type="InterPro" id="IPR012674">
    <property type="entry name" value="Calycin"/>
</dbReference>
<evidence type="ECO:0000259" key="3">
    <source>
        <dbReference type="Pfam" id="PF00061"/>
    </source>
</evidence>
<dbReference type="InterPro" id="IPR031259">
    <property type="entry name" value="ILBP"/>
</dbReference>
<dbReference type="InterPro" id="IPR000463">
    <property type="entry name" value="Fatty_acid-bd"/>
</dbReference>
<dbReference type="Pfam" id="PF00061">
    <property type="entry name" value="Lipocalin"/>
    <property type="match status" value="1"/>
</dbReference>
<reference evidence="4" key="1">
    <citation type="submission" date="2021-02" db="EMBL/GenBank/DDBJ databases">
        <authorList>
            <person name="Nowell W R."/>
        </authorList>
    </citation>
    <scope>NUCLEOTIDE SEQUENCE</scope>
</reference>
<dbReference type="CDD" id="cd00742">
    <property type="entry name" value="FABP"/>
    <property type="match status" value="1"/>
</dbReference>
<dbReference type="GO" id="GO:0008289">
    <property type="term" value="F:lipid binding"/>
    <property type="evidence" value="ECO:0007669"/>
    <property type="project" value="UniProtKB-KW"/>
</dbReference>
<dbReference type="PANTHER" id="PTHR11955">
    <property type="entry name" value="FATTY ACID BINDING PROTEIN"/>
    <property type="match status" value="1"/>
</dbReference>
<dbReference type="Proteomes" id="UP000663882">
    <property type="component" value="Unassembled WGS sequence"/>
</dbReference>